<organism evidence="2 3">
    <name type="scientific">Caenorhabditis tropicalis</name>
    <dbReference type="NCBI Taxonomy" id="1561998"/>
    <lineage>
        <taxon>Eukaryota</taxon>
        <taxon>Metazoa</taxon>
        <taxon>Ecdysozoa</taxon>
        <taxon>Nematoda</taxon>
        <taxon>Chromadorea</taxon>
        <taxon>Rhabditida</taxon>
        <taxon>Rhabditina</taxon>
        <taxon>Rhabditomorpha</taxon>
        <taxon>Rhabditoidea</taxon>
        <taxon>Rhabditidae</taxon>
        <taxon>Peloderinae</taxon>
        <taxon>Caenorhabditis</taxon>
    </lineage>
</organism>
<dbReference type="PANTHER" id="PTHR22744:SF14">
    <property type="entry name" value="BTB DOMAIN-CONTAINING PROTEIN-RELATED"/>
    <property type="match status" value="1"/>
</dbReference>
<accession>A0A1I7V3X6</accession>
<protein>
    <submittedName>
        <fullName evidence="3">BTB domain-containing protein</fullName>
    </submittedName>
</protein>
<evidence type="ECO:0000313" key="2">
    <source>
        <dbReference type="Proteomes" id="UP000095282"/>
    </source>
</evidence>
<feature type="domain" description="BTB" evidence="1">
    <location>
        <begin position="3"/>
        <end position="60"/>
    </location>
</feature>
<dbReference type="WBParaSite" id="Csp11.Scaffold630.g22146.t1">
    <property type="protein sequence ID" value="Csp11.Scaffold630.g22146.t1"/>
    <property type="gene ID" value="Csp11.Scaffold630.g22146"/>
</dbReference>
<dbReference type="SUPFAM" id="SSF54695">
    <property type="entry name" value="POZ domain"/>
    <property type="match status" value="1"/>
</dbReference>
<dbReference type="PANTHER" id="PTHR22744">
    <property type="entry name" value="HELIX LOOP HELIX PROTEIN 21-RELATED"/>
    <property type="match status" value="1"/>
</dbReference>
<dbReference type="Proteomes" id="UP000095282">
    <property type="component" value="Unplaced"/>
</dbReference>
<sequence length="116" mass="13065">MDVIELKELAYDDICLLLSAIYPNTILPEDDSIEILLEIGQRFLMSGVVQHAEHHLIHNSKFDIGRIIYIAEKFGMHEATGGSLNSAVVLNTGWVDCIMQRRVKLQDFATQIILPS</sequence>
<keyword evidence="2" id="KW-1185">Reference proteome</keyword>
<proteinExistence type="predicted"/>
<evidence type="ECO:0000259" key="1">
    <source>
        <dbReference type="Pfam" id="PF00651"/>
    </source>
</evidence>
<dbReference type="AlphaFoldDB" id="A0A1I7V3X6"/>
<reference evidence="3" key="1">
    <citation type="submission" date="2016-11" db="UniProtKB">
        <authorList>
            <consortium name="WormBaseParasite"/>
        </authorList>
    </citation>
    <scope>IDENTIFICATION</scope>
</reference>
<dbReference type="Gene3D" id="3.30.710.10">
    <property type="entry name" value="Potassium Channel Kv1.1, Chain A"/>
    <property type="match status" value="1"/>
</dbReference>
<dbReference type="InterPro" id="IPR011333">
    <property type="entry name" value="SKP1/BTB/POZ_sf"/>
</dbReference>
<evidence type="ECO:0000313" key="3">
    <source>
        <dbReference type="WBParaSite" id="Csp11.Scaffold630.g22146.t1"/>
    </source>
</evidence>
<dbReference type="Pfam" id="PF00651">
    <property type="entry name" value="BTB"/>
    <property type="match status" value="1"/>
</dbReference>
<name>A0A1I7V3X6_9PELO</name>
<dbReference type="InterPro" id="IPR000210">
    <property type="entry name" value="BTB/POZ_dom"/>
</dbReference>